<evidence type="ECO:0000259" key="2">
    <source>
        <dbReference type="SMART" id="SM00382"/>
    </source>
</evidence>
<dbReference type="PANTHER" id="PTHR23077">
    <property type="entry name" value="AAA-FAMILY ATPASE"/>
    <property type="match status" value="1"/>
</dbReference>
<dbReference type="CDD" id="cd19481">
    <property type="entry name" value="RecA-like_protease"/>
    <property type="match status" value="1"/>
</dbReference>
<dbReference type="InterPro" id="IPR003593">
    <property type="entry name" value="AAA+_ATPase"/>
</dbReference>
<dbReference type="GO" id="GO:0005524">
    <property type="term" value="F:ATP binding"/>
    <property type="evidence" value="ECO:0007669"/>
    <property type="project" value="UniProtKB-KW"/>
</dbReference>
<accession>A0A5E4TMG1</accession>
<dbReference type="InterPro" id="IPR050168">
    <property type="entry name" value="AAA_ATPase_domain"/>
</dbReference>
<reference evidence="3 4" key="1">
    <citation type="submission" date="2019-08" db="EMBL/GenBank/DDBJ databases">
        <authorList>
            <person name="Peeters C."/>
        </authorList>
    </citation>
    <scope>NUCLEOTIDE SEQUENCE [LARGE SCALE GENOMIC DNA]</scope>
    <source>
        <strain evidence="3 4">LMG 31106</strain>
    </source>
</reference>
<keyword evidence="1" id="KW-0547">Nucleotide-binding</keyword>
<dbReference type="EMBL" id="CABPSL010000004">
    <property type="protein sequence ID" value="VVD89080.1"/>
    <property type="molecule type" value="Genomic_DNA"/>
</dbReference>
<dbReference type="PANTHER" id="PTHR23077:SF198">
    <property type="entry name" value="ATP-DEPENDENT ZINC METALLOPROTEASE FTSH"/>
    <property type="match status" value="1"/>
</dbReference>
<dbReference type="Gene3D" id="3.40.50.300">
    <property type="entry name" value="P-loop containing nucleotide triphosphate hydrolases"/>
    <property type="match status" value="2"/>
</dbReference>
<feature type="domain" description="AAA+ ATPase" evidence="2">
    <location>
        <begin position="324"/>
        <end position="453"/>
    </location>
</feature>
<evidence type="ECO:0000256" key="1">
    <source>
        <dbReference type="RuleBase" id="RU003651"/>
    </source>
</evidence>
<dbReference type="SUPFAM" id="SSF52540">
    <property type="entry name" value="P-loop containing nucleoside triphosphate hydrolases"/>
    <property type="match status" value="2"/>
</dbReference>
<dbReference type="GO" id="GO:0016887">
    <property type="term" value="F:ATP hydrolysis activity"/>
    <property type="evidence" value="ECO:0007669"/>
    <property type="project" value="InterPro"/>
</dbReference>
<dbReference type="Pfam" id="PF00004">
    <property type="entry name" value="AAA"/>
    <property type="match status" value="2"/>
</dbReference>
<dbReference type="AlphaFoldDB" id="A0A5E4TMG1"/>
<dbReference type="Gene3D" id="1.10.8.60">
    <property type="match status" value="1"/>
</dbReference>
<organism evidence="3 4">
    <name type="scientific">Pandoraea cepalis</name>
    <dbReference type="NCBI Taxonomy" id="2508294"/>
    <lineage>
        <taxon>Bacteria</taxon>
        <taxon>Pseudomonadati</taxon>
        <taxon>Pseudomonadota</taxon>
        <taxon>Betaproteobacteria</taxon>
        <taxon>Burkholderiales</taxon>
        <taxon>Burkholderiaceae</taxon>
        <taxon>Pandoraea</taxon>
    </lineage>
</organism>
<protein>
    <submittedName>
        <fullName evidence="3">AAA family ATPase</fullName>
    </submittedName>
</protein>
<dbReference type="PROSITE" id="PS00674">
    <property type="entry name" value="AAA"/>
    <property type="match status" value="1"/>
</dbReference>
<comment type="similarity">
    <text evidence="1">Belongs to the AAA ATPase family.</text>
</comment>
<sequence length="544" mass="59994">MSPSPALRPVERPETPARIKTDAIPHDCSDLVRRARGSFKHLAGMADTKRRLLRAGQDILAGLDGEPRNGILLFGEPGNGKTMFAEALAGELGIPLLPVAFGDMASKWINETPERLRGLFRTARRYAPCVLFIDEVDSFLKPRDGSGMSHSMDRDVVNTLLREIVDLRDARVVLVVATNYIEQLDRAAIRSGRFDFHIEVPAPDFEARRNLIWANIVRCLGREAIDTAIVNDLARRWDGFSAARLAALGPQLRDMKRDDEFDGPITFELVTRAMRIIQGQRSALPQHVVRLEDIVMPKASRGMLTSLGDRLRNIYDFTQLGGTLPRGILFYGPPGTGKTMAAMSLAKASDWLFLSTTGTDLISRPDEWEKLVRKANDQRPAIVFIDEADSILANRRGSNVSALTNRILATVDGTGGRIPDVVYIAATNHPDVLDPAVLRGGRFAMQVRFDVPEADDMLAWVKSTLADKQIRLDFAMEGGTEELAAQLLAGRPIADAEALVAEAINLSAVRFLDCWEDEDRPFLNLTDIRAAARTLGVGASERPI</sequence>
<feature type="domain" description="AAA+ ATPase" evidence="2">
    <location>
        <begin position="67"/>
        <end position="204"/>
    </location>
</feature>
<dbReference type="InterPro" id="IPR003959">
    <property type="entry name" value="ATPase_AAA_core"/>
</dbReference>
<gene>
    <name evidence="3" type="ORF">PCE31106_01515</name>
</gene>
<evidence type="ECO:0000313" key="3">
    <source>
        <dbReference type="EMBL" id="VVD89080.1"/>
    </source>
</evidence>
<evidence type="ECO:0000313" key="4">
    <source>
        <dbReference type="Proteomes" id="UP000384354"/>
    </source>
</evidence>
<dbReference type="InterPro" id="IPR003960">
    <property type="entry name" value="ATPase_AAA_CS"/>
</dbReference>
<proteinExistence type="inferred from homology"/>
<dbReference type="InterPro" id="IPR027417">
    <property type="entry name" value="P-loop_NTPase"/>
</dbReference>
<dbReference type="SMART" id="SM00382">
    <property type="entry name" value="AAA"/>
    <property type="match status" value="2"/>
</dbReference>
<dbReference type="RefSeq" id="WP_174975026.1">
    <property type="nucleotide sequence ID" value="NZ_CABPSL010000004.1"/>
</dbReference>
<keyword evidence="1" id="KW-0067">ATP-binding</keyword>
<dbReference type="Proteomes" id="UP000384354">
    <property type="component" value="Unassembled WGS sequence"/>
</dbReference>
<name>A0A5E4TMG1_9BURK</name>